<sequence length="116" mass="13518">MKRVIVDFKKLNQELLEMLVTKFPNGYDDTDIITFRNASYELIEAVEVKTDDTTYLIKISKRLADTMEKFDVNSDDDDDDDDESLKEKDDEILSANTDMDDDLDDDFEDEIDDDDL</sequence>
<comment type="caution">
    <text evidence="2">The sequence shown here is derived from an EMBL/GenBank/DDBJ whole genome shotgun (WGS) entry which is preliminary data.</text>
</comment>
<evidence type="ECO:0000313" key="2">
    <source>
        <dbReference type="EMBL" id="MEL4455992.1"/>
    </source>
</evidence>
<dbReference type="RefSeq" id="WP_342160004.1">
    <property type="nucleotide sequence ID" value="NZ_JBCDNA010000002.1"/>
</dbReference>
<proteinExistence type="predicted"/>
<accession>A0ABU9L0N3</accession>
<evidence type="ECO:0000313" key="3">
    <source>
        <dbReference type="Proteomes" id="UP001474120"/>
    </source>
</evidence>
<dbReference type="EMBL" id="JBCDNA010000002">
    <property type="protein sequence ID" value="MEL4455992.1"/>
    <property type="molecule type" value="Genomic_DNA"/>
</dbReference>
<organism evidence="2 3">
    <name type="scientific">Lutimonas vermicola</name>
    <dbReference type="NCBI Taxonomy" id="414288"/>
    <lineage>
        <taxon>Bacteria</taxon>
        <taxon>Pseudomonadati</taxon>
        <taxon>Bacteroidota</taxon>
        <taxon>Flavobacteriia</taxon>
        <taxon>Flavobacteriales</taxon>
        <taxon>Flavobacteriaceae</taxon>
        <taxon>Lutimonas</taxon>
    </lineage>
</organism>
<feature type="compositionally biased region" description="Acidic residues" evidence="1">
    <location>
        <begin position="98"/>
        <end position="116"/>
    </location>
</feature>
<evidence type="ECO:0008006" key="4">
    <source>
        <dbReference type="Google" id="ProtNLM"/>
    </source>
</evidence>
<keyword evidence="3" id="KW-1185">Reference proteome</keyword>
<protein>
    <recommendedName>
        <fullName evidence="4">DNA primase</fullName>
    </recommendedName>
</protein>
<dbReference type="Proteomes" id="UP001474120">
    <property type="component" value="Unassembled WGS sequence"/>
</dbReference>
<feature type="region of interest" description="Disordered" evidence="1">
    <location>
        <begin position="70"/>
        <end position="116"/>
    </location>
</feature>
<feature type="compositionally biased region" description="Acidic residues" evidence="1">
    <location>
        <begin position="73"/>
        <end position="84"/>
    </location>
</feature>
<evidence type="ECO:0000256" key="1">
    <source>
        <dbReference type="SAM" id="MobiDB-lite"/>
    </source>
</evidence>
<name>A0ABU9L0N3_9FLAO</name>
<gene>
    <name evidence="2" type="ORF">AABB81_08815</name>
</gene>
<reference evidence="2 3" key="1">
    <citation type="submission" date="2024-04" db="EMBL/GenBank/DDBJ databases">
        <title>whole genome sequencing of Lutimonas vermicola strain IMCC1616.</title>
        <authorList>
            <person name="Bae S.S."/>
        </authorList>
    </citation>
    <scope>NUCLEOTIDE SEQUENCE [LARGE SCALE GENOMIC DNA]</scope>
    <source>
        <strain evidence="2 3">IMCC1616</strain>
    </source>
</reference>